<feature type="transmembrane region" description="Helical" evidence="3">
    <location>
        <begin position="5"/>
        <end position="22"/>
    </location>
</feature>
<keyword evidence="1" id="KW-0732">Signal</keyword>
<dbReference type="Pfam" id="PF13205">
    <property type="entry name" value="Big_5"/>
    <property type="match status" value="1"/>
</dbReference>
<evidence type="ECO:0000256" key="3">
    <source>
        <dbReference type="SAM" id="Phobius"/>
    </source>
</evidence>
<proteinExistence type="predicted"/>
<accession>A0ABU8HEH6</accession>
<feature type="compositionally biased region" description="Polar residues" evidence="2">
    <location>
        <begin position="180"/>
        <end position="191"/>
    </location>
</feature>
<dbReference type="Proteomes" id="UP001312865">
    <property type="component" value="Unassembled WGS sequence"/>
</dbReference>
<dbReference type="InterPro" id="IPR019198">
    <property type="entry name" value="Beta_propeller_containing"/>
</dbReference>
<evidence type="ECO:0000259" key="4">
    <source>
        <dbReference type="Pfam" id="PF13205"/>
    </source>
</evidence>
<dbReference type="Gene3D" id="2.60.40.1220">
    <property type="match status" value="1"/>
</dbReference>
<evidence type="ECO:0000256" key="1">
    <source>
        <dbReference type="ARBA" id="ARBA00022729"/>
    </source>
</evidence>
<feature type="domain" description="SbsA Ig-like" evidence="4">
    <location>
        <begin position="40"/>
        <end position="130"/>
    </location>
</feature>
<dbReference type="InterPro" id="IPR014755">
    <property type="entry name" value="Cu-Rt/internalin_Ig-like"/>
</dbReference>
<dbReference type="InterPro" id="IPR032812">
    <property type="entry name" value="SbsA_Ig"/>
</dbReference>
<evidence type="ECO:0000313" key="5">
    <source>
        <dbReference type="EMBL" id="MEI5907765.1"/>
    </source>
</evidence>
<keyword evidence="3" id="KW-0472">Membrane</keyword>
<dbReference type="RefSeq" id="WP_336587209.1">
    <property type="nucleotide sequence ID" value="NZ_JBBAXC010000009.1"/>
</dbReference>
<feature type="region of interest" description="Disordered" evidence="2">
    <location>
        <begin position="172"/>
        <end position="192"/>
    </location>
</feature>
<reference evidence="5 6" key="1">
    <citation type="journal article" date="2018" name="J. Microbiol.">
        <title>Bacillus spongiae sp. nov., isolated from sponge of Jeju Island.</title>
        <authorList>
            <person name="Lee G.E."/>
            <person name="Im W.T."/>
            <person name="Park J.S."/>
        </authorList>
    </citation>
    <scope>NUCLEOTIDE SEQUENCE [LARGE SCALE GENOMIC DNA]</scope>
    <source>
        <strain evidence="5 6">135PIL107-10</strain>
    </source>
</reference>
<name>A0ABU8HEH6_9BACI</name>
<dbReference type="EMBL" id="JBBAXC010000009">
    <property type="protein sequence ID" value="MEI5907765.1"/>
    <property type="molecule type" value="Genomic_DNA"/>
</dbReference>
<keyword evidence="6" id="KW-1185">Reference proteome</keyword>
<keyword evidence="3" id="KW-1133">Transmembrane helix</keyword>
<comment type="caution">
    <text evidence="5">The sequence shown here is derived from an EMBL/GenBank/DDBJ whole genome shotgun (WGS) entry which is preliminary data.</text>
</comment>
<gene>
    <name evidence="5" type="ORF">WAK64_11950</name>
</gene>
<organism evidence="5 6">
    <name type="scientific">Bacillus spongiae</name>
    <dbReference type="NCBI Taxonomy" id="2683610"/>
    <lineage>
        <taxon>Bacteria</taxon>
        <taxon>Bacillati</taxon>
        <taxon>Bacillota</taxon>
        <taxon>Bacilli</taxon>
        <taxon>Bacillales</taxon>
        <taxon>Bacillaceae</taxon>
        <taxon>Bacillus</taxon>
    </lineage>
</organism>
<protein>
    <submittedName>
        <fullName evidence="5">Beta-propeller domain-containing protein</fullName>
    </submittedName>
</protein>
<sequence length="732" mass="83231">MKKWLLYSSMIVLLSIASYWIFSVSQKPSLKAVLENNTEETIVSSNKVWELDFSTKMDEETVTNDNIYVKNERGEVIPVSLALSEDKKHVKVSPPKDGYDPDAAYTLHVTDNIQSLTGEKIREGTEITFKVIPELPTFSSKEELNQYFLTVLKQKEKNSFFPSIEEETLEFSNADKAEDSSNGYSETNNQVEGVDEADTVKTDGNYIYQLTNRSLVITDTSDPSNLSIASTIAFDDTTSPRELFLYDETLIIIGESWNLKNNKAIDRSIPVDYPPFHGSMNAYIYDVSDQSNPELIREIGLEGNYVTARKVDSYVYLVANHYPNYRTLEYDKDNDLRPQFYDSVQGKKMTPINYDEIKFLPESYEANYTILTAIDVTSPKTEVFIEAYLGGGQQIYMSQENLYIAASKYAKKTEIDKQWPSPNTEIYKFSVNKTNIDFVSLAEVNGTILNQFSMDEHDGYFRVATTKHSSTGVFDDEQSTNNLYILNENMKHVGAVEDLAKGERIYSVRFMGKKAYVVTFKQVDPLFVIDVAEPTAPEVLGELKIPGFSTYLHPYDEKHIIGFGHDTTLIYDEKNPSVEPRVQTGGMKISLFDITNFENPKEIATEIIGDTGTYSNLLYDHKALLHHKEKDLFAFPISVYLNKEVTSIEEGLDFKGALVYEISPEKGITQKASLSLIGQQLDGKSEKDYGGYRENEIQRLLYIQNDLYALSNRQIGVYDLTTWKEKDLLTIK</sequence>
<evidence type="ECO:0000313" key="6">
    <source>
        <dbReference type="Proteomes" id="UP001312865"/>
    </source>
</evidence>
<evidence type="ECO:0000256" key="2">
    <source>
        <dbReference type="SAM" id="MobiDB-lite"/>
    </source>
</evidence>
<dbReference type="Pfam" id="PF09826">
    <property type="entry name" value="Beta_propel"/>
    <property type="match status" value="1"/>
</dbReference>
<keyword evidence="3" id="KW-0812">Transmembrane</keyword>